<sequence>MKKTLAFLVAGIAGIFFVAAIKPTTTTGFVNGTPEIKSISSLAFGPDGILFIGDSKSASVFAINTKDAKKNKAGAVEMKNIDKKIAAALGTEVANITITDMAVNPVSKALYLSVQHADGTPVLLKVNGDQISSFSLKDVNYSSVVLNNAPAEDAKDQRGRPLRISTISDLGYADGKLLVSGLSNHEFSSSFKSISFPFTDKQDEATLEIYHAAHGRYETAAPIKTFTTTEVNGKKYLVASYTCTPLVLFPMDQLKPGTHVKGRTVAEMGAGNTPIDMISLNKGSESFLVMANTARSVSKVDYKNIASFEGTLTEPVKGTAGVNFTLMPDMNKVLQMDKLDDAQVVVLQQKANGDVDLWTANDKNW</sequence>
<evidence type="ECO:0000256" key="1">
    <source>
        <dbReference type="SAM" id="SignalP"/>
    </source>
</evidence>
<evidence type="ECO:0000313" key="2">
    <source>
        <dbReference type="EMBL" id="GEO09671.1"/>
    </source>
</evidence>
<reference evidence="2 3" key="1">
    <citation type="submission" date="2019-07" db="EMBL/GenBank/DDBJ databases">
        <title>Whole genome shotgun sequence of Segetibacter aerophilus NBRC 106135.</title>
        <authorList>
            <person name="Hosoyama A."/>
            <person name="Uohara A."/>
            <person name="Ohji S."/>
            <person name="Ichikawa N."/>
        </authorList>
    </citation>
    <scope>NUCLEOTIDE SEQUENCE [LARGE SCALE GENOMIC DNA]</scope>
    <source>
        <strain evidence="2 3">NBRC 106135</strain>
    </source>
</reference>
<proteinExistence type="predicted"/>
<feature type="signal peptide" evidence="1">
    <location>
        <begin position="1"/>
        <end position="20"/>
    </location>
</feature>
<protein>
    <submittedName>
        <fullName evidence="2">Uncharacterized protein</fullName>
    </submittedName>
</protein>
<evidence type="ECO:0000313" key="3">
    <source>
        <dbReference type="Proteomes" id="UP000321513"/>
    </source>
</evidence>
<dbReference type="InterPro" id="IPR011041">
    <property type="entry name" value="Quinoprot_gluc/sorb_DH_b-prop"/>
</dbReference>
<gene>
    <name evidence="2" type="ORF">SAE01_21670</name>
</gene>
<dbReference type="OrthoDB" id="237405at2"/>
<organism evidence="2 3">
    <name type="scientific">Segetibacter aerophilus</name>
    <dbReference type="NCBI Taxonomy" id="670293"/>
    <lineage>
        <taxon>Bacteria</taxon>
        <taxon>Pseudomonadati</taxon>
        <taxon>Bacteroidota</taxon>
        <taxon>Chitinophagia</taxon>
        <taxon>Chitinophagales</taxon>
        <taxon>Chitinophagaceae</taxon>
        <taxon>Segetibacter</taxon>
    </lineage>
</organism>
<dbReference type="SUPFAM" id="SSF50952">
    <property type="entry name" value="Soluble quinoprotein glucose dehydrogenase"/>
    <property type="match status" value="1"/>
</dbReference>
<feature type="chain" id="PRO_5021874964" evidence="1">
    <location>
        <begin position="21"/>
        <end position="365"/>
    </location>
</feature>
<keyword evidence="1" id="KW-0732">Signal</keyword>
<name>A0A512BCI5_9BACT</name>
<dbReference type="RefSeq" id="WP_147203788.1">
    <property type="nucleotide sequence ID" value="NZ_BJYT01000007.1"/>
</dbReference>
<dbReference type="Proteomes" id="UP000321513">
    <property type="component" value="Unassembled WGS sequence"/>
</dbReference>
<keyword evidence="3" id="KW-1185">Reference proteome</keyword>
<comment type="caution">
    <text evidence="2">The sequence shown here is derived from an EMBL/GenBank/DDBJ whole genome shotgun (WGS) entry which is preliminary data.</text>
</comment>
<dbReference type="AlphaFoldDB" id="A0A512BCI5"/>
<accession>A0A512BCI5</accession>
<dbReference type="EMBL" id="BJYT01000007">
    <property type="protein sequence ID" value="GEO09671.1"/>
    <property type="molecule type" value="Genomic_DNA"/>
</dbReference>